<accession>A0A1A0MSJ2</accession>
<gene>
    <name evidence="2" type="ORF">A5642_16750</name>
</gene>
<reference evidence="2 3" key="1">
    <citation type="submission" date="2016-06" db="EMBL/GenBank/DDBJ databases">
        <authorList>
            <person name="Kjaerup R.B."/>
            <person name="Dalgaard T.S."/>
            <person name="Juul-Madsen H.R."/>
        </authorList>
    </citation>
    <scope>NUCLEOTIDE SEQUENCE [LARGE SCALE GENOMIC DNA]</scope>
    <source>
        <strain evidence="2 3">1199456.5</strain>
    </source>
</reference>
<evidence type="ECO:0000256" key="1">
    <source>
        <dbReference type="SAM" id="Phobius"/>
    </source>
</evidence>
<comment type="caution">
    <text evidence="2">The sequence shown here is derived from an EMBL/GenBank/DDBJ whole genome shotgun (WGS) entry which is preliminary data.</text>
</comment>
<evidence type="ECO:0000313" key="2">
    <source>
        <dbReference type="EMBL" id="OBA88479.1"/>
    </source>
</evidence>
<dbReference type="AlphaFoldDB" id="A0A1A0MSJ2"/>
<keyword evidence="1" id="KW-1133">Transmembrane helix</keyword>
<keyword evidence="1" id="KW-0472">Membrane</keyword>
<dbReference type="EMBL" id="LZSF01000106">
    <property type="protein sequence ID" value="OBA88479.1"/>
    <property type="molecule type" value="Genomic_DNA"/>
</dbReference>
<feature type="transmembrane region" description="Helical" evidence="1">
    <location>
        <begin position="100"/>
        <end position="117"/>
    </location>
</feature>
<feature type="transmembrane region" description="Helical" evidence="1">
    <location>
        <begin position="70"/>
        <end position="88"/>
    </location>
</feature>
<organism evidence="2 3">
    <name type="scientific">Mycolicibacterium mucogenicum</name>
    <name type="common">Mycobacterium mucogenicum</name>
    <dbReference type="NCBI Taxonomy" id="56689"/>
    <lineage>
        <taxon>Bacteria</taxon>
        <taxon>Bacillati</taxon>
        <taxon>Actinomycetota</taxon>
        <taxon>Actinomycetes</taxon>
        <taxon>Mycobacteriales</taxon>
        <taxon>Mycobacteriaceae</taxon>
        <taxon>Mycolicibacterium</taxon>
    </lineage>
</organism>
<keyword evidence="1" id="KW-0812">Transmembrane</keyword>
<dbReference type="Proteomes" id="UP000093962">
    <property type="component" value="Unassembled WGS sequence"/>
</dbReference>
<feature type="transmembrane region" description="Helical" evidence="1">
    <location>
        <begin position="43"/>
        <end position="63"/>
    </location>
</feature>
<evidence type="ECO:0000313" key="3">
    <source>
        <dbReference type="Proteomes" id="UP000093962"/>
    </source>
</evidence>
<name>A0A1A0MSJ2_MYCMU</name>
<protein>
    <submittedName>
        <fullName evidence="2">Uncharacterized protein</fullName>
    </submittedName>
</protein>
<sequence length="120" mass="12733">MRIVLVTCAILGLITLALGIWAFVAPMSFFEVLAPFEPYNRHFLHDAGVLQIGVGVAMLLAAARRSPVEVALGGFIAFEALHVVSHVIDRDLGGRPAFDITALSILTIAGVAALIAGRRN</sequence>
<proteinExistence type="predicted"/>